<dbReference type="KEGG" id="jag:GJA_650"/>
<accession>W0UXN3</accession>
<dbReference type="EMBL" id="HG322949">
    <property type="protein sequence ID" value="CDG81309.1"/>
    <property type="molecule type" value="Genomic_DNA"/>
</dbReference>
<proteinExistence type="predicted"/>
<organism evidence="1 2">
    <name type="scientific">Janthinobacterium agaricidamnosum NBRC 102515 = DSM 9628</name>
    <dbReference type="NCBI Taxonomy" id="1349767"/>
    <lineage>
        <taxon>Bacteria</taxon>
        <taxon>Pseudomonadati</taxon>
        <taxon>Pseudomonadota</taxon>
        <taxon>Betaproteobacteria</taxon>
        <taxon>Burkholderiales</taxon>
        <taxon>Oxalobacteraceae</taxon>
        <taxon>Janthinobacterium</taxon>
    </lineage>
</organism>
<dbReference type="Proteomes" id="UP000027604">
    <property type="component" value="Chromosome I"/>
</dbReference>
<evidence type="ECO:0000313" key="1">
    <source>
        <dbReference type="EMBL" id="CDG81309.1"/>
    </source>
</evidence>
<dbReference type="PATRIC" id="fig|1349767.4.peg.2363"/>
<keyword evidence="2" id="KW-1185">Reference proteome</keyword>
<protein>
    <recommendedName>
        <fullName evidence="3">Type II secretion system protein</fullName>
    </recommendedName>
</protein>
<dbReference type="eggNOG" id="COG2165">
    <property type="taxonomic scope" value="Bacteria"/>
</dbReference>
<evidence type="ECO:0008006" key="3">
    <source>
        <dbReference type="Google" id="ProtNLM"/>
    </source>
</evidence>
<reference evidence="1 2" key="1">
    <citation type="journal article" date="2015" name="Genome Announc.">
        <title>Genome Sequence of Mushroom Soft-Rot Pathogen Janthinobacterium agaricidamnosum.</title>
        <authorList>
            <person name="Graupner K."/>
            <person name="Lackner G."/>
            <person name="Hertweck C."/>
        </authorList>
    </citation>
    <scope>NUCLEOTIDE SEQUENCE [LARGE SCALE GENOMIC DNA]</scope>
    <source>
        <strain evidence="2">NBRC 102515 / DSM 9628</strain>
    </source>
</reference>
<name>W0UXN3_9BURK</name>
<dbReference type="HOGENOM" id="CLU_088953_1_0_4"/>
<evidence type="ECO:0000313" key="2">
    <source>
        <dbReference type="Proteomes" id="UP000027604"/>
    </source>
</evidence>
<dbReference type="STRING" id="1349767.GJA_650"/>
<dbReference type="AlphaFoldDB" id="W0UXN3"/>
<sequence length="176" mass="19735">MPARRHAGFAYLWTLLLVAFMGIGLSIASELYSTALRRDKERELIFIGHEFRNAIGRYYEVKGAGGQAQYPLTLEDLLKDNRFAKPKRHLRRLYTDPTTGQAAWGLVLQEGRIVGVHSLSQQQPIKQDNFLDGDTGLRQKARYADWVFTYPADLFIVQKDGGQAPPGGKMPSLPGS</sequence>
<gene>
    <name evidence="1" type="primary">xcmX</name>
    <name evidence="1" type="ORF">GJA_650</name>
</gene>